<sequence length="157" mass="17534">MKGSGAPAPRAVDIKNLIMDNLKFCITQMTGTTRGGTFTTTPEKCFDKDLVINNTPNAVDQYAECLFGSICKLIDFRVYFSSGNTNTNGRWKIEYRDLVGVWHDLKTGIPSGILDAWSSWEIFASNPETDGIRFTCTTYDANSSRIKEIQIRGVKCE</sequence>
<protein>
    <submittedName>
        <fullName evidence="1">Uncharacterized protein</fullName>
    </submittedName>
</protein>
<evidence type="ECO:0000313" key="1">
    <source>
        <dbReference type="EMBL" id="GAI17890.1"/>
    </source>
</evidence>
<reference evidence="1" key="1">
    <citation type="journal article" date="2014" name="Front. Microbiol.">
        <title>High frequency of phylogenetically diverse reductive dehalogenase-homologous genes in deep subseafloor sedimentary metagenomes.</title>
        <authorList>
            <person name="Kawai M."/>
            <person name="Futagami T."/>
            <person name="Toyoda A."/>
            <person name="Takaki Y."/>
            <person name="Nishi S."/>
            <person name="Hori S."/>
            <person name="Arai W."/>
            <person name="Tsubouchi T."/>
            <person name="Morono Y."/>
            <person name="Uchiyama I."/>
            <person name="Ito T."/>
            <person name="Fujiyama A."/>
            <person name="Inagaki F."/>
            <person name="Takami H."/>
        </authorList>
    </citation>
    <scope>NUCLEOTIDE SEQUENCE</scope>
    <source>
        <strain evidence="1">Expedition CK06-06</strain>
    </source>
</reference>
<dbReference type="AlphaFoldDB" id="X1MT59"/>
<comment type="caution">
    <text evidence="1">The sequence shown here is derived from an EMBL/GenBank/DDBJ whole genome shotgun (WGS) entry which is preliminary data.</text>
</comment>
<proteinExistence type="predicted"/>
<name>X1MT59_9ZZZZ</name>
<gene>
    <name evidence="1" type="ORF">S06H3_09832</name>
</gene>
<accession>X1MT59</accession>
<organism evidence="1">
    <name type="scientific">marine sediment metagenome</name>
    <dbReference type="NCBI Taxonomy" id="412755"/>
    <lineage>
        <taxon>unclassified sequences</taxon>
        <taxon>metagenomes</taxon>
        <taxon>ecological metagenomes</taxon>
    </lineage>
</organism>
<dbReference type="EMBL" id="BARV01004416">
    <property type="protein sequence ID" value="GAI17890.1"/>
    <property type="molecule type" value="Genomic_DNA"/>
</dbReference>